<sequence length="128" mass="14336">NRKKAKQNLENQAIKMKTWSDKKLKPAEVGATVRVPVPDLDKGRGDARNILAVVIEVTDDGYYQLGTKEGLLKSLYSRSQITICQKNLIAIEEVPRENTFALRTIATQQSTGPGQGFFKMHMQDKMSV</sequence>
<protein>
    <submittedName>
        <fullName evidence="1">SCAN domain-containing protein 3-like</fullName>
    </submittedName>
</protein>
<dbReference type="EMBL" id="VUJU01013771">
    <property type="protein sequence ID" value="KAF0703723.1"/>
    <property type="molecule type" value="Genomic_DNA"/>
</dbReference>
<dbReference type="AlphaFoldDB" id="A0A6G0VRS5"/>
<reference evidence="1 2" key="1">
    <citation type="submission" date="2019-08" db="EMBL/GenBank/DDBJ databases">
        <title>Whole genome of Aphis craccivora.</title>
        <authorList>
            <person name="Voronova N.V."/>
            <person name="Shulinski R.S."/>
            <person name="Bandarenka Y.V."/>
            <person name="Zhorov D.G."/>
            <person name="Warner D."/>
        </authorList>
    </citation>
    <scope>NUCLEOTIDE SEQUENCE [LARGE SCALE GENOMIC DNA]</scope>
    <source>
        <strain evidence="1">180601</strain>
        <tissue evidence="1">Whole Body</tissue>
    </source>
</reference>
<feature type="non-terminal residue" evidence="1">
    <location>
        <position position="1"/>
    </location>
</feature>
<dbReference type="Proteomes" id="UP000478052">
    <property type="component" value="Unassembled WGS sequence"/>
</dbReference>
<accession>A0A6G0VRS5</accession>
<comment type="caution">
    <text evidence="1">The sequence shown here is derived from an EMBL/GenBank/DDBJ whole genome shotgun (WGS) entry which is preliminary data.</text>
</comment>
<gene>
    <name evidence="1" type="ORF">FWK35_00037606</name>
</gene>
<name>A0A6G0VRS5_APHCR</name>
<organism evidence="1 2">
    <name type="scientific">Aphis craccivora</name>
    <name type="common">Cowpea aphid</name>
    <dbReference type="NCBI Taxonomy" id="307492"/>
    <lineage>
        <taxon>Eukaryota</taxon>
        <taxon>Metazoa</taxon>
        <taxon>Ecdysozoa</taxon>
        <taxon>Arthropoda</taxon>
        <taxon>Hexapoda</taxon>
        <taxon>Insecta</taxon>
        <taxon>Pterygota</taxon>
        <taxon>Neoptera</taxon>
        <taxon>Paraneoptera</taxon>
        <taxon>Hemiptera</taxon>
        <taxon>Sternorrhyncha</taxon>
        <taxon>Aphidomorpha</taxon>
        <taxon>Aphidoidea</taxon>
        <taxon>Aphididae</taxon>
        <taxon>Aphidini</taxon>
        <taxon>Aphis</taxon>
        <taxon>Aphis</taxon>
    </lineage>
</organism>
<keyword evidence="2" id="KW-1185">Reference proteome</keyword>
<evidence type="ECO:0000313" key="2">
    <source>
        <dbReference type="Proteomes" id="UP000478052"/>
    </source>
</evidence>
<dbReference type="OrthoDB" id="6619659at2759"/>
<proteinExistence type="predicted"/>
<evidence type="ECO:0000313" key="1">
    <source>
        <dbReference type="EMBL" id="KAF0703723.1"/>
    </source>
</evidence>